<reference evidence="1 2" key="1">
    <citation type="submission" date="2020-03" db="EMBL/GenBank/DDBJ databases">
        <title>Nocardioides sp. nov., isolated from fish.</title>
        <authorList>
            <person name="Hyun D.-W."/>
            <person name="Bae J.-W."/>
        </authorList>
    </citation>
    <scope>NUCLEOTIDE SEQUENCE [LARGE SCALE GENOMIC DNA]</scope>
    <source>
        <strain evidence="1 2">HDW12A</strain>
    </source>
</reference>
<name>A0A6G7YIN5_9ACTN</name>
<dbReference type="AlphaFoldDB" id="A0A6G7YIN5"/>
<evidence type="ECO:0000313" key="2">
    <source>
        <dbReference type="Proteomes" id="UP000502035"/>
    </source>
</evidence>
<dbReference type="EMBL" id="CP049866">
    <property type="protein sequence ID" value="QIK76588.1"/>
    <property type="molecule type" value="Genomic_DNA"/>
</dbReference>
<gene>
    <name evidence="1" type="ORF">G7071_15335</name>
</gene>
<dbReference type="KEGG" id="npi:G7071_15335"/>
<sequence>MTVSDLRAELGATTVPDFEMTLPPGWTRQAVDETTLDGMLGALRKRLMEAHKPQAYAELQPLVKQSFEAMRRQGAFAFFSPTEPDDSTVWLPASIIASERRAEAGQNLDDLARTLIREEGATPLAGDKRTLRFERERPVRVGSQTVISHSIIYLTPIPGTGRRRALQLVAGFGRVPEDASDDPFLMKTKYLFDSCVATLRWRAPQST</sequence>
<keyword evidence="2" id="KW-1185">Reference proteome</keyword>
<dbReference type="Proteomes" id="UP000502035">
    <property type="component" value="Chromosome"/>
</dbReference>
<accession>A0A6G7YIN5</accession>
<dbReference type="RefSeq" id="WP_166320158.1">
    <property type="nucleotide sequence ID" value="NZ_CP049866.1"/>
</dbReference>
<protein>
    <submittedName>
        <fullName evidence="1">Protein TPRXL</fullName>
    </submittedName>
</protein>
<organism evidence="1 2">
    <name type="scientific">Nocardioides piscis</name>
    <dbReference type="NCBI Taxonomy" id="2714938"/>
    <lineage>
        <taxon>Bacteria</taxon>
        <taxon>Bacillati</taxon>
        <taxon>Actinomycetota</taxon>
        <taxon>Actinomycetes</taxon>
        <taxon>Propionibacteriales</taxon>
        <taxon>Nocardioidaceae</taxon>
        <taxon>Nocardioides</taxon>
    </lineage>
</organism>
<proteinExistence type="predicted"/>
<evidence type="ECO:0000313" key="1">
    <source>
        <dbReference type="EMBL" id="QIK76588.1"/>
    </source>
</evidence>